<feature type="compositionally biased region" description="Basic residues" evidence="1">
    <location>
        <begin position="193"/>
        <end position="210"/>
    </location>
</feature>
<dbReference type="AlphaFoldDB" id="A0A165BWH9"/>
<sequence length="495" mass="54888">MSTHAFPFYAFGTTLDPRPSSAWLPDGGHDEQFSTSASADGYSLDFDPGASDIYFNYPLATDVWDDYPQSSSSSSNLVSEPPADVWSRYEESFEDHGHQTAVADDDLVSGWSSSSSLSPHLYALPPGFYRAAAAPNPNAALDSLPLDSNRIPPNTADTDTDTGAIRTWIHQRRLASLPRIKKENPKRSDNWRAARRRNQNQKRRERRQARVQHELDASDSDDSDATVRASRSDNEDDEDDEDPAEDAFVTHLLSTLDDQVATFHRLRPANVVRIIERHPVQMLVFGANEAGDTITIHDDAGRIRTFYDCSPRAIKLLRDRRVCDATKYLSVWDNIPPSYYAEMKGMRLPRVVDVHLWVSGEAHAALWSQADFVLVLPALRSMMLAAPPGTTGDIVLARQKFQHFFTRVMAFAGPVEPLYYRVVVPERQDSTPANAAVLAHGHAALDPLFDLGSSYFLSIPCVTVVVVPEADESVDQHFLRTLAGGSAGHRAIDTG</sequence>
<organism evidence="2 3">
    <name type="scientific">Exidia glandulosa HHB12029</name>
    <dbReference type="NCBI Taxonomy" id="1314781"/>
    <lineage>
        <taxon>Eukaryota</taxon>
        <taxon>Fungi</taxon>
        <taxon>Dikarya</taxon>
        <taxon>Basidiomycota</taxon>
        <taxon>Agaricomycotina</taxon>
        <taxon>Agaricomycetes</taxon>
        <taxon>Auriculariales</taxon>
        <taxon>Exidiaceae</taxon>
        <taxon>Exidia</taxon>
    </lineage>
</organism>
<feature type="compositionally biased region" description="Basic and acidic residues" evidence="1">
    <location>
        <begin position="180"/>
        <end position="192"/>
    </location>
</feature>
<feature type="region of interest" description="Disordered" evidence="1">
    <location>
        <begin position="144"/>
        <end position="164"/>
    </location>
</feature>
<evidence type="ECO:0000313" key="3">
    <source>
        <dbReference type="Proteomes" id="UP000077266"/>
    </source>
</evidence>
<accession>A0A165BWH9</accession>
<evidence type="ECO:0000256" key="1">
    <source>
        <dbReference type="SAM" id="MobiDB-lite"/>
    </source>
</evidence>
<protein>
    <submittedName>
        <fullName evidence="2">Uncharacterized protein</fullName>
    </submittedName>
</protein>
<dbReference type="InParanoid" id="A0A165BWH9"/>
<evidence type="ECO:0000313" key="2">
    <source>
        <dbReference type="EMBL" id="KZV81368.1"/>
    </source>
</evidence>
<feature type="compositionally biased region" description="Acidic residues" evidence="1">
    <location>
        <begin position="234"/>
        <end position="243"/>
    </location>
</feature>
<reference evidence="2 3" key="1">
    <citation type="journal article" date="2016" name="Mol. Biol. Evol.">
        <title>Comparative Genomics of Early-Diverging Mushroom-Forming Fungi Provides Insights into the Origins of Lignocellulose Decay Capabilities.</title>
        <authorList>
            <person name="Nagy L.G."/>
            <person name="Riley R."/>
            <person name="Tritt A."/>
            <person name="Adam C."/>
            <person name="Daum C."/>
            <person name="Floudas D."/>
            <person name="Sun H."/>
            <person name="Yadav J.S."/>
            <person name="Pangilinan J."/>
            <person name="Larsson K.H."/>
            <person name="Matsuura K."/>
            <person name="Barry K."/>
            <person name="Labutti K."/>
            <person name="Kuo R."/>
            <person name="Ohm R.A."/>
            <person name="Bhattacharya S.S."/>
            <person name="Shirouzu T."/>
            <person name="Yoshinaga Y."/>
            <person name="Martin F.M."/>
            <person name="Grigoriev I.V."/>
            <person name="Hibbett D.S."/>
        </authorList>
    </citation>
    <scope>NUCLEOTIDE SEQUENCE [LARGE SCALE GENOMIC DNA]</scope>
    <source>
        <strain evidence="2 3">HHB12029</strain>
    </source>
</reference>
<name>A0A165BWH9_EXIGL</name>
<proteinExistence type="predicted"/>
<dbReference type="EMBL" id="KV426397">
    <property type="protein sequence ID" value="KZV81368.1"/>
    <property type="molecule type" value="Genomic_DNA"/>
</dbReference>
<feature type="region of interest" description="Disordered" evidence="1">
    <location>
        <begin position="176"/>
        <end position="243"/>
    </location>
</feature>
<keyword evidence="3" id="KW-1185">Reference proteome</keyword>
<gene>
    <name evidence="2" type="ORF">EXIGLDRAFT_755620</name>
</gene>
<dbReference type="Proteomes" id="UP000077266">
    <property type="component" value="Unassembled WGS sequence"/>
</dbReference>